<evidence type="ECO:0000256" key="8">
    <source>
        <dbReference type="SAM" id="MobiDB-lite"/>
    </source>
</evidence>
<dbReference type="Gene3D" id="1.10.10.970">
    <property type="entry name" value="RNA 2'-phosphotransferase, Tpt1/KptA family, N-terminal domain"/>
    <property type="match status" value="1"/>
</dbReference>
<dbReference type="AlphaFoldDB" id="A0AB34J689"/>
<dbReference type="InterPro" id="IPR025475">
    <property type="entry name" value="DUF4326"/>
</dbReference>
<evidence type="ECO:0000256" key="1">
    <source>
        <dbReference type="ARBA" id="ARBA00003343"/>
    </source>
</evidence>
<comment type="function">
    <text evidence="1">Catalyzes the last step of tRNA splicing, the transfer of the splice junction 2'-phosphate from ligated tRNA to NAD to produce ADP-ribose 1''-2'' cyclic phosphate.</text>
</comment>
<dbReference type="GO" id="GO:0000215">
    <property type="term" value="F:tRNA 2'-phosphotransferase activity"/>
    <property type="evidence" value="ECO:0007669"/>
    <property type="project" value="UniProtKB-EC"/>
</dbReference>
<dbReference type="InterPro" id="IPR042080">
    <property type="entry name" value="RNA_2'-PTrans_N"/>
</dbReference>
<dbReference type="EMBL" id="JBGBPQ010000013">
    <property type="protein sequence ID" value="KAL1512076.1"/>
    <property type="molecule type" value="Genomic_DNA"/>
</dbReference>
<organism evidence="10 11">
    <name type="scientific">Prymnesium parvum</name>
    <name type="common">Toxic golden alga</name>
    <dbReference type="NCBI Taxonomy" id="97485"/>
    <lineage>
        <taxon>Eukaryota</taxon>
        <taxon>Haptista</taxon>
        <taxon>Haptophyta</taxon>
        <taxon>Prymnesiophyceae</taxon>
        <taxon>Prymnesiales</taxon>
        <taxon>Prymnesiaceae</taxon>
        <taxon>Prymnesium</taxon>
    </lineage>
</organism>
<dbReference type="InterPro" id="IPR042081">
    <property type="entry name" value="RNA_2'-PTrans_C"/>
</dbReference>
<evidence type="ECO:0000256" key="2">
    <source>
        <dbReference type="ARBA" id="ARBA00009836"/>
    </source>
</evidence>
<evidence type="ECO:0000259" key="9">
    <source>
        <dbReference type="Pfam" id="PF14216"/>
    </source>
</evidence>
<comment type="catalytic activity">
    <reaction evidence="7">
        <text>2'-phospho-[ligated tRNA] + NAD(+) = mature tRNA + ADP-alpha-D-ribose 1'',2''-cyclic phosphate + nicotinamide</text>
        <dbReference type="Rhea" id="RHEA:23324"/>
        <dbReference type="Rhea" id="RHEA-COMP:11106"/>
        <dbReference type="Rhea" id="RHEA-COMP:11107"/>
        <dbReference type="ChEBI" id="CHEBI:17154"/>
        <dbReference type="ChEBI" id="CHEBI:57540"/>
        <dbReference type="ChEBI" id="CHEBI:76596"/>
        <dbReference type="ChEBI" id="CHEBI:82883"/>
        <dbReference type="ChEBI" id="CHEBI:85027"/>
        <dbReference type="EC" id="2.7.1.160"/>
    </reaction>
</comment>
<evidence type="ECO:0000313" key="11">
    <source>
        <dbReference type="Proteomes" id="UP001515480"/>
    </source>
</evidence>
<keyword evidence="4" id="KW-0808">Transferase</keyword>
<dbReference type="InterPro" id="IPR022928">
    <property type="entry name" value="RNA_2'-PTrans_KptA"/>
</dbReference>
<evidence type="ECO:0000256" key="3">
    <source>
        <dbReference type="ARBA" id="ARBA00012007"/>
    </source>
</evidence>
<comment type="function">
    <text evidence="6">Removes the 2'-phosphate from RNA via an intermediate in which the phosphate is ADP-ribosylated by NAD followed by a presumed transesterification to release the RNA and generate ADP-ribose 1''-2''-cyclic phosphate (APPR&gt;P). May function as an ADP-ribosylase.</text>
</comment>
<feature type="region of interest" description="Disordered" evidence="8">
    <location>
        <begin position="360"/>
        <end position="399"/>
    </location>
</feature>
<dbReference type="PANTHER" id="PTHR12684">
    <property type="entry name" value="PUTATIVE PHOSPHOTRANSFERASE"/>
    <property type="match status" value="1"/>
</dbReference>
<dbReference type="PANTHER" id="PTHR12684:SF2">
    <property type="entry name" value="TRNA 2'-PHOSPHOTRANSFERASE 1"/>
    <property type="match status" value="1"/>
</dbReference>
<dbReference type="GO" id="GO:0006388">
    <property type="term" value="P:tRNA splicing, via endonucleolytic cleavage and ligation"/>
    <property type="evidence" value="ECO:0007669"/>
    <property type="project" value="TreeGrafter"/>
</dbReference>
<dbReference type="Proteomes" id="UP001515480">
    <property type="component" value="Unassembled WGS sequence"/>
</dbReference>
<feature type="domain" description="DUF4326" evidence="9">
    <location>
        <begin position="244"/>
        <end position="347"/>
    </location>
</feature>
<protein>
    <recommendedName>
        <fullName evidence="3">2'-phosphotransferase</fullName>
        <ecNumber evidence="3">2.7.1.160</ecNumber>
    </recommendedName>
</protein>
<dbReference type="InterPro" id="IPR002745">
    <property type="entry name" value="Ptrans_KptA/Tpt1"/>
</dbReference>
<evidence type="ECO:0000256" key="6">
    <source>
        <dbReference type="ARBA" id="ARBA00025212"/>
    </source>
</evidence>
<evidence type="ECO:0000313" key="10">
    <source>
        <dbReference type="EMBL" id="KAL1512076.1"/>
    </source>
</evidence>
<dbReference type="Gene3D" id="3.20.170.30">
    <property type="match status" value="1"/>
</dbReference>
<dbReference type="EC" id="2.7.1.160" evidence="3"/>
<dbReference type="Pfam" id="PF01885">
    <property type="entry name" value="PTS_2-RNA"/>
    <property type="match status" value="1"/>
</dbReference>
<dbReference type="Pfam" id="PF14216">
    <property type="entry name" value="DUF4326"/>
    <property type="match status" value="1"/>
</dbReference>
<dbReference type="HAMAP" id="MF_00299">
    <property type="entry name" value="KptA"/>
    <property type="match status" value="1"/>
</dbReference>
<evidence type="ECO:0000256" key="4">
    <source>
        <dbReference type="ARBA" id="ARBA00022679"/>
    </source>
</evidence>
<sequence>MSHVPLSKALSRLLRHAAEHDGVPISHDGWVAVADALRWASSRTRGAPCDEPTLRALVAADEKQRFALRVRADGVAEIRANQGHSMAAVSVELKELSAAEAPQLVVHGTYAAAWRRIREEGLHRMRRQHVHFARGLPGESGVISGMRSSCELLVWVDVRAAMGAGIRFFESSNGVVLTDGVDGVVPPQFFHSVVDRRTGEKLPLRGEGEAAGERAAAARAVRSGSLSVGCLKRGGGQPPLEGVADVRVDRQTPLGNPFPMRADGRDESLRDAVCDACEALMRAPLDANVDAIAAQYGLRVDQRFKKPGAAQALEDSLRALEARLRAGESLRLMCWCHPKRCHADGIVKVLRQRLGEPAPAALSDGAAESQGQLDQPEVKPAKSSGGRGRRVGRLQGTPY</sequence>
<dbReference type="SUPFAM" id="SSF56399">
    <property type="entry name" value="ADP-ribosylation"/>
    <property type="match status" value="1"/>
</dbReference>
<comment type="caution">
    <text evidence="10">The sequence shown here is derived from an EMBL/GenBank/DDBJ whole genome shotgun (WGS) entry which is preliminary data.</text>
</comment>
<evidence type="ECO:0000256" key="5">
    <source>
        <dbReference type="ARBA" id="ARBA00023027"/>
    </source>
</evidence>
<gene>
    <name evidence="10" type="ORF">AB1Y20_005348</name>
</gene>
<dbReference type="GO" id="GO:0003950">
    <property type="term" value="F:NAD+ poly-ADP-ribosyltransferase activity"/>
    <property type="evidence" value="ECO:0007669"/>
    <property type="project" value="InterPro"/>
</dbReference>
<proteinExistence type="inferred from homology"/>
<accession>A0AB34J689</accession>
<reference evidence="10 11" key="1">
    <citation type="journal article" date="2024" name="Science">
        <title>Giant polyketide synthase enzymes in the biosynthesis of giant marine polyether toxins.</title>
        <authorList>
            <person name="Fallon T.R."/>
            <person name="Shende V.V."/>
            <person name="Wierzbicki I.H."/>
            <person name="Pendleton A.L."/>
            <person name="Watervoot N.F."/>
            <person name="Auber R.P."/>
            <person name="Gonzalez D.J."/>
            <person name="Wisecaver J.H."/>
            <person name="Moore B.S."/>
        </authorList>
    </citation>
    <scope>NUCLEOTIDE SEQUENCE [LARGE SCALE GENOMIC DNA]</scope>
    <source>
        <strain evidence="10 11">12B1</strain>
    </source>
</reference>
<evidence type="ECO:0000256" key="7">
    <source>
        <dbReference type="ARBA" id="ARBA00047949"/>
    </source>
</evidence>
<comment type="similarity">
    <text evidence="2">Belongs to the KptA/TPT1 family.</text>
</comment>
<keyword evidence="11" id="KW-1185">Reference proteome</keyword>
<name>A0AB34J689_PRYPA</name>
<keyword evidence="5" id="KW-0520">NAD</keyword>